<sequence>MCYVKEVTLTHRSGPASKKDEVILCANSINGQTCENTHYGTETRRASPSDDSQLAAFPSSSGNGALVIHQEIMPIREKPCKERRYSGDIGIRFRGLFKSPEYYIKRLDGGSSRPRRDDYDRRRPGEMMPEAAMPPPAISYRPSSNRRSPPQSILPMHGGGANRPTPPPSTLPALVGPSRPTPPQGPGAAAAFTTRETAPSSSRTPSRTSSSRSRDVNRAVQGLPHLTVPVTSSPTPSHTSRRTTPGLSRISFAPNTRFRDSAYGSSNISPIDVPKAESVSFETHSTTTSGDSANDRYNYTNNHVAVRRGKEVYRDEDEVSNSSEGPSMEKGR</sequence>
<evidence type="ECO:0000256" key="1">
    <source>
        <dbReference type="SAM" id="MobiDB-lite"/>
    </source>
</evidence>
<evidence type="ECO:0000313" key="3">
    <source>
        <dbReference type="Proteomes" id="UP000304951"/>
    </source>
</evidence>
<feature type="compositionally biased region" description="Low complexity" evidence="1">
    <location>
        <begin position="186"/>
        <end position="211"/>
    </location>
</feature>
<feature type="compositionally biased region" description="Low complexity" evidence="1">
    <location>
        <begin position="227"/>
        <end position="245"/>
    </location>
</feature>
<organism evidence="2 3">
    <name type="scientific">Aureobasidium pullulans</name>
    <name type="common">Black yeast</name>
    <name type="synonym">Pullularia pullulans</name>
    <dbReference type="NCBI Taxonomy" id="5580"/>
    <lineage>
        <taxon>Eukaryota</taxon>
        <taxon>Fungi</taxon>
        <taxon>Dikarya</taxon>
        <taxon>Ascomycota</taxon>
        <taxon>Pezizomycotina</taxon>
        <taxon>Dothideomycetes</taxon>
        <taxon>Dothideomycetidae</taxon>
        <taxon>Dothideales</taxon>
        <taxon>Saccotheciaceae</taxon>
        <taxon>Aureobasidium</taxon>
    </lineage>
</organism>
<proteinExistence type="predicted"/>
<gene>
    <name evidence="2" type="ORF">D6D28_00082</name>
</gene>
<comment type="caution">
    <text evidence="2">The sequence shown here is derived from an EMBL/GenBank/DDBJ whole genome shotgun (WGS) entry which is preliminary data.</text>
</comment>
<accession>A0A4S8T1Z1</accession>
<reference evidence="2 3" key="1">
    <citation type="submission" date="2018-10" db="EMBL/GenBank/DDBJ databases">
        <title>Fifty Aureobasidium pullulans genomes reveal a recombining polyextremotolerant generalist.</title>
        <authorList>
            <person name="Gostincar C."/>
            <person name="Turk M."/>
            <person name="Zajc J."/>
            <person name="Gunde-Cimerman N."/>
        </authorList>
    </citation>
    <scope>NUCLEOTIDE SEQUENCE [LARGE SCALE GENOMIC DNA]</scope>
    <source>
        <strain evidence="2 3">EXF-11900</strain>
    </source>
</reference>
<protein>
    <submittedName>
        <fullName evidence="2">Uncharacterized protein</fullName>
    </submittedName>
</protein>
<dbReference type="EMBL" id="QZAF01000002">
    <property type="protein sequence ID" value="THV77702.1"/>
    <property type="molecule type" value="Genomic_DNA"/>
</dbReference>
<feature type="compositionally biased region" description="Low complexity" evidence="1">
    <location>
        <begin position="139"/>
        <end position="151"/>
    </location>
</feature>
<dbReference type="AlphaFoldDB" id="A0A4S8T1Z1"/>
<feature type="compositionally biased region" description="Polar residues" evidence="1">
    <location>
        <begin position="280"/>
        <end position="303"/>
    </location>
</feature>
<dbReference type="Proteomes" id="UP000304951">
    <property type="component" value="Unassembled WGS sequence"/>
</dbReference>
<feature type="region of interest" description="Disordered" evidence="1">
    <location>
        <begin position="106"/>
        <end position="332"/>
    </location>
</feature>
<evidence type="ECO:0000313" key="2">
    <source>
        <dbReference type="EMBL" id="THV77702.1"/>
    </source>
</evidence>
<name>A0A4S8T1Z1_AURPU</name>
<feature type="compositionally biased region" description="Basic and acidic residues" evidence="1">
    <location>
        <begin position="106"/>
        <end position="125"/>
    </location>
</feature>